<feature type="compositionally biased region" description="Basic and acidic residues" evidence="8">
    <location>
        <begin position="124"/>
        <end position="135"/>
    </location>
</feature>
<evidence type="ECO:0000256" key="8">
    <source>
        <dbReference type="SAM" id="MobiDB-lite"/>
    </source>
</evidence>
<keyword evidence="3" id="KW-1003">Cell membrane</keyword>
<dbReference type="SMART" id="SM00241">
    <property type="entry name" value="ZP"/>
    <property type="match status" value="1"/>
</dbReference>
<dbReference type="Proteomes" id="UP000095284">
    <property type="component" value="Unplaced"/>
</dbReference>
<feature type="domain" description="ZP" evidence="11">
    <location>
        <begin position="35"/>
        <end position="365"/>
    </location>
</feature>
<dbReference type="InterPro" id="IPR001507">
    <property type="entry name" value="ZP_dom"/>
</dbReference>
<evidence type="ECO:0000313" key="15">
    <source>
        <dbReference type="Proteomes" id="UP000659654"/>
    </source>
</evidence>
<feature type="transmembrane region" description="Helical" evidence="9">
    <location>
        <begin position="432"/>
        <end position="456"/>
    </location>
</feature>
<dbReference type="Proteomes" id="UP000659654">
    <property type="component" value="Unassembled WGS sequence"/>
</dbReference>
<dbReference type="GO" id="GO:0005886">
    <property type="term" value="C:plasma membrane"/>
    <property type="evidence" value="ECO:0007669"/>
    <property type="project" value="UniProtKB-SubCell"/>
</dbReference>
<protein>
    <submittedName>
        <fullName evidence="12">(pine wood nematode) hypothetical protein</fullName>
    </submittedName>
    <submittedName>
        <fullName evidence="16">ZP domain-containing protein</fullName>
    </submittedName>
</protein>
<dbReference type="AlphaFoldDB" id="A0A1I7SWB4"/>
<feature type="signal peptide" evidence="10">
    <location>
        <begin position="1"/>
        <end position="19"/>
    </location>
</feature>
<evidence type="ECO:0000256" key="4">
    <source>
        <dbReference type="ARBA" id="ARBA00022692"/>
    </source>
</evidence>
<comment type="subcellular location">
    <subcellularLocation>
        <location evidence="1">Cell membrane</location>
        <topology evidence="1">Single-pass type I membrane protein</topology>
    </subcellularLocation>
</comment>
<dbReference type="Pfam" id="PF25301">
    <property type="entry name" value="CUT_C"/>
    <property type="match status" value="1"/>
</dbReference>
<evidence type="ECO:0000313" key="13">
    <source>
        <dbReference type="EMBL" id="CAG9099136.1"/>
    </source>
</evidence>
<dbReference type="EMBL" id="CAJFDI010000002">
    <property type="protein sequence ID" value="CAD5216261.1"/>
    <property type="molecule type" value="Genomic_DNA"/>
</dbReference>
<evidence type="ECO:0000313" key="14">
    <source>
        <dbReference type="Proteomes" id="UP000095284"/>
    </source>
</evidence>
<feature type="region of interest" description="Disordered" evidence="8">
    <location>
        <begin position="72"/>
        <end position="102"/>
    </location>
</feature>
<proteinExistence type="predicted"/>
<keyword evidence="4 9" id="KW-0812">Transmembrane</keyword>
<evidence type="ECO:0000256" key="1">
    <source>
        <dbReference type="ARBA" id="ARBA00004251"/>
    </source>
</evidence>
<dbReference type="Pfam" id="PF25057">
    <property type="entry name" value="CUT_N"/>
    <property type="match status" value="2"/>
</dbReference>
<keyword evidence="2" id="KW-0193">Cuticle</keyword>
<dbReference type="Proteomes" id="UP000582659">
    <property type="component" value="Unassembled WGS sequence"/>
</dbReference>
<dbReference type="EMBL" id="CAJFCV020000002">
    <property type="protein sequence ID" value="CAG9099136.1"/>
    <property type="molecule type" value="Genomic_DNA"/>
</dbReference>
<evidence type="ECO:0000313" key="16">
    <source>
        <dbReference type="WBParaSite" id="BXY_1734500.1"/>
    </source>
</evidence>
<dbReference type="eggNOG" id="ENOG502SH5K">
    <property type="taxonomic scope" value="Eukaryota"/>
</dbReference>
<keyword evidence="15" id="KW-1185">Reference proteome</keyword>
<evidence type="ECO:0000256" key="3">
    <source>
        <dbReference type="ARBA" id="ARBA00022475"/>
    </source>
</evidence>
<reference evidence="16" key="1">
    <citation type="submission" date="2016-11" db="UniProtKB">
        <authorList>
            <consortium name="WormBaseParasite"/>
        </authorList>
    </citation>
    <scope>IDENTIFICATION</scope>
</reference>
<evidence type="ECO:0000313" key="12">
    <source>
        <dbReference type="EMBL" id="CAD5216261.1"/>
    </source>
</evidence>
<dbReference type="InterPro" id="IPR051962">
    <property type="entry name" value="Cuticlin"/>
</dbReference>
<dbReference type="GO" id="GO:0042302">
    <property type="term" value="F:structural constituent of cuticle"/>
    <property type="evidence" value="ECO:0007669"/>
    <property type="project" value="UniProtKB-KW"/>
</dbReference>
<feature type="region of interest" description="Disordered" evidence="8">
    <location>
        <begin position="117"/>
        <end position="139"/>
    </location>
</feature>
<organism evidence="14 16">
    <name type="scientific">Bursaphelenchus xylophilus</name>
    <name type="common">Pinewood nematode worm</name>
    <name type="synonym">Aphelenchoides xylophilus</name>
    <dbReference type="NCBI Taxonomy" id="6326"/>
    <lineage>
        <taxon>Eukaryota</taxon>
        <taxon>Metazoa</taxon>
        <taxon>Ecdysozoa</taxon>
        <taxon>Nematoda</taxon>
        <taxon>Chromadorea</taxon>
        <taxon>Rhabditida</taxon>
        <taxon>Tylenchina</taxon>
        <taxon>Tylenchomorpha</taxon>
        <taxon>Aphelenchoidea</taxon>
        <taxon>Aphelenchoididae</taxon>
        <taxon>Bursaphelenchus</taxon>
    </lineage>
</organism>
<dbReference type="PROSITE" id="PS51034">
    <property type="entry name" value="ZP_2"/>
    <property type="match status" value="1"/>
</dbReference>
<dbReference type="PANTHER" id="PTHR22907:SF54">
    <property type="entry name" value="GH04558P"/>
    <property type="match status" value="1"/>
</dbReference>
<evidence type="ECO:0000256" key="6">
    <source>
        <dbReference type="ARBA" id="ARBA00022989"/>
    </source>
</evidence>
<sequence>MERPLALVFLTLQIFRCQGAYNNLDNSVIGSPIVRCEKEYIHFSVPTKKPFNGRVYVKGENQNPHCVKIYGAEEGQDGDTRRHSEEERSNNLRNDFSEKNGGLPELEENQWHHFLKGGKPALDSPRRAAQDRQRSSSDCPLVCPPPVDCSRKRRDLSYRAELDVQLDSCNTIRDRVVNPPGVHISFVVVVSFHNSFVTKLDRAYRIQCAYEESDRTVTTKLDVSMPQTVELSNEMSAPKCEYVIKSRNKNTASSVQVGDILDHEWSCLSSTGAINQQEMGKMFGMLVHDCYIEDGQGQKALAVDSHGCSVDTYILPTPKYDQTKLAASVSAMVVKFPDKELMTIQCAISVCMKELGKCDEVTPPKCGKELRRVKRKADLEDGWVLSSPQLTVLDPDTNITSSDEWSTFLESRELSLPQTFELSEFCLSIKGFGFLIASMTFIATITLAMILSAFLLRPQGKC</sequence>
<evidence type="ECO:0000259" key="11">
    <source>
        <dbReference type="PROSITE" id="PS51034"/>
    </source>
</evidence>
<accession>A0A1I7SWB4</accession>
<evidence type="ECO:0000256" key="5">
    <source>
        <dbReference type="ARBA" id="ARBA00022729"/>
    </source>
</evidence>
<feature type="chain" id="PRO_5035360332" evidence="10">
    <location>
        <begin position="20"/>
        <end position="462"/>
    </location>
</feature>
<evidence type="ECO:0000256" key="10">
    <source>
        <dbReference type="SAM" id="SignalP"/>
    </source>
</evidence>
<evidence type="ECO:0000256" key="2">
    <source>
        <dbReference type="ARBA" id="ARBA00022460"/>
    </source>
</evidence>
<feature type="compositionally biased region" description="Basic and acidic residues" evidence="8">
    <location>
        <begin position="78"/>
        <end position="98"/>
    </location>
</feature>
<keyword evidence="7 9" id="KW-0472">Membrane</keyword>
<keyword evidence="6 9" id="KW-1133">Transmembrane helix</keyword>
<evidence type="ECO:0000256" key="9">
    <source>
        <dbReference type="SAM" id="Phobius"/>
    </source>
</evidence>
<dbReference type="InterPro" id="IPR056953">
    <property type="entry name" value="CUT_N"/>
</dbReference>
<gene>
    <name evidence="12" type="ORF">BXYJ_LOCUS4441</name>
</gene>
<keyword evidence="5 10" id="KW-0732">Signal</keyword>
<dbReference type="WBParaSite" id="BXY_1734500.1">
    <property type="protein sequence ID" value="BXY_1734500.1"/>
    <property type="gene ID" value="BXY_1734500"/>
</dbReference>
<reference evidence="13" key="2">
    <citation type="submission" date="2020-08" db="EMBL/GenBank/DDBJ databases">
        <authorList>
            <person name="Kikuchi T."/>
        </authorList>
    </citation>
    <scope>NUCLEOTIDE SEQUENCE</scope>
    <source>
        <strain evidence="12">Ka4C1</strain>
    </source>
</reference>
<dbReference type="OrthoDB" id="6139674at2759"/>
<dbReference type="PANTHER" id="PTHR22907">
    <property type="entry name" value="GH04558P"/>
    <property type="match status" value="1"/>
</dbReference>
<name>A0A1I7SWB4_BURXY</name>
<evidence type="ECO:0000256" key="7">
    <source>
        <dbReference type="ARBA" id="ARBA00023136"/>
    </source>
</evidence>
<dbReference type="InterPro" id="IPR057475">
    <property type="entry name" value="CUT_C"/>
</dbReference>